<gene>
    <name evidence="1" type="ORF">GO495_29800</name>
</gene>
<evidence type="ECO:0000313" key="2">
    <source>
        <dbReference type="Proteomes" id="UP000468388"/>
    </source>
</evidence>
<dbReference type="RefSeq" id="WP_157303612.1">
    <property type="nucleotide sequence ID" value="NZ_BAAAZB010000005.1"/>
</dbReference>
<keyword evidence="2" id="KW-1185">Reference proteome</keyword>
<protein>
    <submittedName>
        <fullName evidence="1">Uncharacterized protein</fullName>
    </submittedName>
</protein>
<proteinExistence type="predicted"/>
<dbReference type="AlphaFoldDB" id="A0A6N8JHT7"/>
<reference evidence="1 2" key="1">
    <citation type="submission" date="2019-12" db="EMBL/GenBank/DDBJ databases">
        <title>The draft genomic sequence of strain Chitinophaga oryziterrae JCM 16595.</title>
        <authorList>
            <person name="Zhang X."/>
        </authorList>
    </citation>
    <scope>NUCLEOTIDE SEQUENCE [LARGE SCALE GENOMIC DNA]</scope>
    <source>
        <strain evidence="1 2">JCM 16595</strain>
    </source>
</reference>
<accession>A0A6N8JHT7</accession>
<organism evidence="1 2">
    <name type="scientific">Chitinophaga oryziterrae</name>
    <dbReference type="NCBI Taxonomy" id="1031224"/>
    <lineage>
        <taxon>Bacteria</taxon>
        <taxon>Pseudomonadati</taxon>
        <taxon>Bacteroidota</taxon>
        <taxon>Chitinophagia</taxon>
        <taxon>Chitinophagales</taxon>
        <taxon>Chitinophagaceae</taxon>
        <taxon>Chitinophaga</taxon>
    </lineage>
</organism>
<dbReference type="Proteomes" id="UP000468388">
    <property type="component" value="Unassembled WGS sequence"/>
</dbReference>
<comment type="caution">
    <text evidence="1">The sequence shown here is derived from an EMBL/GenBank/DDBJ whole genome shotgun (WGS) entry which is preliminary data.</text>
</comment>
<name>A0A6N8JHT7_9BACT</name>
<evidence type="ECO:0000313" key="1">
    <source>
        <dbReference type="EMBL" id="MVT44823.1"/>
    </source>
</evidence>
<sequence length="59" mass="6797">MNIGEKLNKKGDKIHFFYDLGRGPGQRPTTGIFIYARPNSQEQKNFNKEALKILETKKS</sequence>
<dbReference type="EMBL" id="WRXO01000013">
    <property type="protein sequence ID" value="MVT44823.1"/>
    <property type="molecule type" value="Genomic_DNA"/>
</dbReference>
<dbReference type="OrthoDB" id="679568at2"/>